<feature type="binding site" evidence="8">
    <location>
        <position position="240"/>
    </location>
    <ligand>
        <name>NADP(+)</name>
        <dbReference type="ChEBI" id="CHEBI:58349"/>
    </ligand>
</feature>
<evidence type="ECO:0000313" key="12">
    <source>
        <dbReference type="EMBL" id="CTQ49174.1"/>
    </source>
</evidence>
<evidence type="ECO:0000256" key="1">
    <source>
        <dbReference type="ARBA" id="ARBA00004871"/>
    </source>
</evidence>
<keyword evidence="3 8" id="KW-0028">Amino-acid biosynthesis</keyword>
<dbReference type="AlphaFoldDB" id="A0A0M6YGW6"/>
<feature type="domain" description="Quinate/shikimate 5-dehydrogenase/glutamyl-tRNA reductase" evidence="9">
    <location>
        <begin position="119"/>
        <end position="192"/>
    </location>
</feature>
<dbReference type="Pfam" id="PF18317">
    <property type="entry name" value="SDH_C"/>
    <property type="match status" value="1"/>
</dbReference>
<feature type="domain" description="SDH C-terminal" evidence="11">
    <location>
        <begin position="240"/>
        <end position="263"/>
    </location>
</feature>
<keyword evidence="4 8" id="KW-0521">NADP</keyword>
<dbReference type="InterPro" id="IPR046346">
    <property type="entry name" value="Aminoacid_DH-like_N_sf"/>
</dbReference>
<dbReference type="EC" id="1.1.1.25" evidence="2 8"/>
<dbReference type="Pfam" id="PF08501">
    <property type="entry name" value="Shikimate_dh_N"/>
    <property type="match status" value="1"/>
</dbReference>
<comment type="function">
    <text evidence="8">Involved in the biosynthesis of the chorismate, which leads to the biosynthesis of aromatic amino acids. Catalyzes the reversible NADPH linked reduction of 3-dehydroshikimate (DHSA) to yield shikimate (SA).</text>
</comment>
<dbReference type="GO" id="GO:0050661">
    <property type="term" value="F:NADP binding"/>
    <property type="evidence" value="ECO:0007669"/>
    <property type="project" value="InterPro"/>
</dbReference>
<dbReference type="NCBIfam" id="NF001312">
    <property type="entry name" value="PRK00258.1-4"/>
    <property type="match status" value="1"/>
</dbReference>
<feature type="binding site" evidence="8">
    <location>
        <position position="87"/>
    </location>
    <ligand>
        <name>shikimate</name>
        <dbReference type="ChEBI" id="CHEBI:36208"/>
    </ligand>
</feature>
<comment type="subunit">
    <text evidence="8">Homodimer.</text>
</comment>
<evidence type="ECO:0000256" key="5">
    <source>
        <dbReference type="ARBA" id="ARBA00023002"/>
    </source>
</evidence>
<dbReference type="STRING" id="420998.JDO7802_01185"/>
<dbReference type="Proteomes" id="UP000049222">
    <property type="component" value="Unassembled WGS sequence"/>
</dbReference>
<feature type="binding site" evidence="8">
    <location>
        <position position="219"/>
    </location>
    <ligand>
        <name>shikimate</name>
        <dbReference type="ChEBI" id="CHEBI:36208"/>
    </ligand>
</feature>
<organism evidence="12 13">
    <name type="scientific">Jannaschia donghaensis</name>
    <dbReference type="NCBI Taxonomy" id="420998"/>
    <lineage>
        <taxon>Bacteria</taxon>
        <taxon>Pseudomonadati</taxon>
        <taxon>Pseudomonadota</taxon>
        <taxon>Alphaproteobacteria</taxon>
        <taxon>Rhodobacterales</taxon>
        <taxon>Roseobacteraceae</taxon>
        <taxon>Jannaschia</taxon>
    </lineage>
</organism>
<feature type="binding site" evidence="8">
    <location>
        <begin position="15"/>
        <end position="17"/>
    </location>
    <ligand>
        <name>shikimate</name>
        <dbReference type="ChEBI" id="CHEBI:36208"/>
    </ligand>
</feature>
<dbReference type="NCBIfam" id="TIGR00507">
    <property type="entry name" value="aroE"/>
    <property type="match status" value="1"/>
</dbReference>
<gene>
    <name evidence="12" type="primary">aroE_1</name>
    <name evidence="8" type="synonym">aroE</name>
    <name evidence="12" type="ORF">JDO7802_01185</name>
</gene>
<evidence type="ECO:0000259" key="10">
    <source>
        <dbReference type="Pfam" id="PF08501"/>
    </source>
</evidence>
<feature type="binding site" evidence="8">
    <location>
        <begin position="128"/>
        <end position="132"/>
    </location>
    <ligand>
        <name>NADP(+)</name>
        <dbReference type="ChEBI" id="CHEBI:58349"/>
    </ligand>
</feature>
<evidence type="ECO:0000313" key="13">
    <source>
        <dbReference type="Proteomes" id="UP000049222"/>
    </source>
</evidence>
<feature type="active site" description="Proton acceptor" evidence="8">
    <location>
        <position position="66"/>
    </location>
</feature>
<name>A0A0M6YGW6_9RHOB</name>
<dbReference type="GO" id="GO:0009423">
    <property type="term" value="P:chorismate biosynthetic process"/>
    <property type="evidence" value="ECO:0007669"/>
    <property type="project" value="UniProtKB-UniRule"/>
</dbReference>
<dbReference type="CDD" id="cd01065">
    <property type="entry name" value="NAD_bind_Shikimate_DH"/>
    <property type="match status" value="1"/>
</dbReference>
<feature type="domain" description="Shikimate dehydrogenase substrate binding N-terminal" evidence="10">
    <location>
        <begin position="7"/>
        <end position="89"/>
    </location>
</feature>
<feature type="binding site" evidence="8">
    <location>
        <position position="217"/>
    </location>
    <ligand>
        <name>NADP(+)</name>
        <dbReference type="ChEBI" id="CHEBI:58349"/>
    </ligand>
</feature>
<evidence type="ECO:0000256" key="3">
    <source>
        <dbReference type="ARBA" id="ARBA00022605"/>
    </source>
</evidence>
<comment type="catalytic activity">
    <reaction evidence="7 8">
        <text>shikimate + NADP(+) = 3-dehydroshikimate + NADPH + H(+)</text>
        <dbReference type="Rhea" id="RHEA:17737"/>
        <dbReference type="ChEBI" id="CHEBI:15378"/>
        <dbReference type="ChEBI" id="CHEBI:16630"/>
        <dbReference type="ChEBI" id="CHEBI:36208"/>
        <dbReference type="ChEBI" id="CHEBI:57783"/>
        <dbReference type="ChEBI" id="CHEBI:58349"/>
        <dbReference type="EC" id="1.1.1.25"/>
    </reaction>
</comment>
<evidence type="ECO:0000256" key="6">
    <source>
        <dbReference type="ARBA" id="ARBA00023141"/>
    </source>
</evidence>
<dbReference type="GO" id="GO:0008652">
    <property type="term" value="P:amino acid biosynthetic process"/>
    <property type="evidence" value="ECO:0007669"/>
    <property type="project" value="UniProtKB-KW"/>
</dbReference>
<keyword evidence="6 8" id="KW-0057">Aromatic amino acid biosynthesis</keyword>
<dbReference type="InterPro" id="IPR013708">
    <property type="entry name" value="Shikimate_DH-bd_N"/>
</dbReference>
<dbReference type="InterPro" id="IPR022893">
    <property type="entry name" value="Shikimate_DH_fam"/>
</dbReference>
<dbReference type="GO" id="GO:0004764">
    <property type="term" value="F:shikimate 3-dehydrogenase (NADP+) activity"/>
    <property type="evidence" value="ECO:0007669"/>
    <property type="project" value="UniProtKB-UniRule"/>
</dbReference>
<dbReference type="HAMAP" id="MF_00222">
    <property type="entry name" value="Shikimate_DH_AroE"/>
    <property type="match status" value="1"/>
</dbReference>
<evidence type="ECO:0000256" key="2">
    <source>
        <dbReference type="ARBA" id="ARBA00012962"/>
    </source>
</evidence>
<feature type="binding site" evidence="8">
    <location>
        <position position="103"/>
    </location>
    <ligand>
        <name>shikimate</name>
        <dbReference type="ChEBI" id="CHEBI:36208"/>
    </ligand>
</feature>
<dbReference type="GO" id="GO:0019632">
    <property type="term" value="P:shikimate metabolic process"/>
    <property type="evidence" value="ECO:0007669"/>
    <property type="project" value="InterPro"/>
</dbReference>
<evidence type="ECO:0000259" key="11">
    <source>
        <dbReference type="Pfam" id="PF18317"/>
    </source>
</evidence>
<evidence type="ECO:0000256" key="8">
    <source>
        <dbReference type="HAMAP-Rule" id="MF_00222"/>
    </source>
</evidence>
<accession>A0A0M6YGW6</accession>
<reference evidence="12 13" key="1">
    <citation type="submission" date="2015-07" db="EMBL/GenBank/DDBJ databases">
        <authorList>
            <person name="Noorani M."/>
        </authorList>
    </citation>
    <scope>NUCLEOTIDE SEQUENCE [LARGE SCALE GENOMIC DNA]</scope>
    <source>
        <strain evidence="12 13">CECT 7802</strain>
    </source>
</reference>
<dbReference type="InterPro" id="IPR006151">
    <property type="entry name" value="Shikm_DH/Glu-tRNA_Rdtase"/>
</dbReference>
<keyword evidence="13" id="KW-1185">Reference proteome</keyword>
<proteinExistence type="inferred from homology"/>
<dbReference type="PANTHER" id="PTHR21089:SF1">
    <property type="entry name" value="BIFUNCTIONAL 3-DEHYDROQUINATE DEHYDRATASE_SHIKIMATE DEHYDROGENASE, CHLOROPLASTIC"/>
    <property type="match status" value="1"/>
</dbReference>
<dbReference type="UniPathway" id="UPA00053">
    <property type="reaction ID" value="UER00087"/>
</dbReference>
<evidence type="ECO:0000256" key="7">
    <source>
        <dbReference type="ARBA" id="ARBA00049442"/>
    </source>
</evidence>
<dbReference type="SUPFAM" id="SSF53223">
    <property type="entry name" value="Aminoacid dehydrogenase-like, N-terminal domain"/>
    <property type="match status" value="1"/>
</dbReference>
<dbReference type="RefSeq" id="WP_055083586.1">
    <property type="nucleotide sequence ID" value="NZ_CXSU01000011.1"/>
</dbReference>
<dbReference type="GO" id="GO:0009073">
    <property type="term" value="P:aromatic amino acid family biosynthetic process"/>
    <property type="evidence" value="ECO:0007669"/>
    <property type="project" value="UniProtKB-KW"/>
</dbReference>
<dbReference type="InterPro" id="IPR041121">
    <property type="entry name" value="SDH_C"/>
</dbReference>
<comment type="similarity">
    <text evidence="8">Belongs to the shikimate dehydrogenase family.</text>
</comment>
<dbReference type="OrthoDB" id="9792692at2"/>
<protein>
    <recommendedName>
        <fullName evidence="2 8">Shikimate dehydrogenase (NADP(+))</fullName>
        <shortName evidence="8">SDH</shortName>
        <ecNumber evidence="2 8">1.1.1.25</ecNumber>
    </recommendedName>
</protein>
<evidence type="ECO:0000259" key="9">
    <source>
        <dbReference type="Pfam" id="PF01488"/>
    </source>
</evidence>
<dbReference type="EMBL" id="CXSU01000011">
    <property type="protein sequence ID" value="CTQ49174.1"/>
    <property type="molecule type" value="Genomic_DNA"/>
</dbReference>
<dbReference type="Pfam" id="PF01488">
    <property type="entry name" value="Shikimate_DH"/>
    <property type="match status" value="1"/>
</dbReference>
<feature type="binding site" evidence="8">
    <location>
        <position position="62"/>
    </location>
    <ligand>
        <name>shikimate</name>
        <dbReference type="ChEBI" id="CHEBI:36208"/>
    </ligand>
</feature>
<dbReference type="InterPro" id="IPR011342">
    <property type="entry name" value="Shikimate_DH"/>
</dbReference>
<keyword evidence="5 8" id="KW-0560">Oxidoreductase</keyword>
<dbReference type="Gene3D" id="3.40.50.10860">
    <property type="entry name" value="Leucine Dehydrogenase, chain A, domain 1"/>
    <property type="match status" value="1"/>
</dbReference>
<feature type="binding site" evidence="8">
    <location>
        <position position="78"/>
    </location>
    <ligand>
        <name>NADP(+)</name>
        <dbReference type="ChEBI" id="CHEBI:58349"/>
    </ligand>
</feature>
<feature type="binding site" evidence="8">
    <location>
        <begin position="152"/>
        <end position="157"/>
    </location>
    <ligand>
        <name>NADP(+)</name>
        <dbReference type="ChEBI" id="CHEBI:58349"/>
    </ligand>
</feature>
<dbReference type="InterPro" id="IPR036291">
    <property type="entry name" value="NAD(P)-bd_dom_sf"/>
</dbReference>
<sequence>MTVLAGVIGDPIAQSRSPRLHGHWLHRYGIDGHYVPLHVTPENLQATLRLLPDLGFRGLNCTIPHKEAVFHLADDVTDRARAVQAANTLTFADDGRILADNTDGFGFIANLDQQVPDRDTDAAALVLGAGGAARGIVAALLDAGTPQVTIANRTTTRAAALADLFDGRVTTIDWDEAPAALSDHRLLINTTSLGMTGQPPLHFDLAGLQPDTTVTDIVYAPLTTPLLHDAQLRGAKVADGLGMLLHQAVPGFERWFGHTPTVDDALRRAVLA</sequence>
<comment type="pathway">
    <text evidence="1 8">Metabolic intermediate biosynthesis; chorismate biosynthesis; chorismate from D-erythrose 4-phosphate and phosphoenolpyruvate: step 4/7.</text>
</comment>
<evidence type="ECO:0000256" key="4">
    <source>
        <dbReference type="ARBA" id="ARBA00022857"/>
    </source>
</evidence>
<dbReference type="PANTHER" id="PTHR21089">
    <property type="entry name" value="SHIKIMATE DEHYDROGENASE"/>
    <property type="match status" value="1"/>
</dbReference>
<dbReference type="GO" id="GO:0005829">
    <property type="term" value="C:cytosol"/>
    <property type="evidence" value="ECO:0007669"/>
    <property type="project" value="TreeGrafter"/>
</dbReference>
<dbReference type="Gene3D" id="3.40.50.720">
    <property type="entry name" value="NAD(P)-binding Rossmann-like Domain"/>
    <property type="match status" value="1"/>
</dbReference>
<feature type="binding site" evidence="8">
    <location>
        <position position="247"/>
    </location>
    <ligand>
        <name>shikimate</name>
        <dbReference type="ChEBI" id="CHEBI:36208"/>
    </ligand>
</feature>
<dbReference type="SUPFAM" id="SSF51735">
    <property type="entry name" value="NAD(P)-binding Rossmann-fold domains"/>
    <property type="match status" value="1"/>
</dbReference>